<comment type="catalytic activity">
    <reaction evidence="1">
        <text>ATP + protein L-histidine = ADP + protein N-phospho-L-histidine.</text>
        <dbReference type="EC" id="2.7.13.3"/>
    </reaction>
</comment>
<dbReference type="SUPFAM" id="SSF55874">
    <property type="entry name" value="ATPase domain of HSP90 chaperone/DNA topoisomerase II/histidine kinase"/>
    <property type="match status" value="2"/>
</dbReference>
<dbReference type="Pfam" id="PF02518">
    <property type="entry name" value="HATPase_c"/>
    <property type="match status" value="2"/>
</dbReference>
<dbReference type="SUPFAM" id="SSF47384">
    <property type="entry name" value="Homodimeric domain of signal transducing histidine kinase"/>
    <property type="match status" value="2"/>
</dbReference>
<dbReference type="InterPro" id="IPR003594">
    <property type="entry name" value="HATPase_dom"/>
</dbReference>
<dbReference type="CDD" id="cd00082">
    <property type="entry name" value="HisKA"/>
    <property type="match status" value="2"/>
</dbReference>
<dbReference type="Pfam" id="PF00512">
    <property type="entry name" value="HisKA"/>
    <property type="match status" value="2"/>
</dbReference>
<dbReference type="AlphaFoldDB" id="H8MST3"/>
<evidence type="ECO:0000313" key="13">
    <source>
        <dbReference type="EMBL" id="AFE08071.1"/>
    </source>
</evidence>
<dbReference type="SMART" id="SM00448">
    <property type="entry name" value="REC"/>
    <property type="match status" value="1"/>
</dbReference>
<dbReference type="Gene3D" id="1.10.287.130">
    <property type="match status" value="2"/>
</dbReference>
<dbReference type="SUPFAM" id="SSF52172">
    <property type="entry name" value="CheY-like"/>
    <property type="match status" value="1"/>
</dbReference>
<dbReference type="Gene3D" id="3.40.50.2300">
    <property type="match status" value="1"/>
</dbReference>
<evidence type="ECO:0000256" key="5">
    <source>
        <dbReference type="ARBA" id="ARBA00022741"/>
    </source>
</evidence>
<feature type="coiled-coil region" evidence="10">
    <location>
        <begin position="323"/>
        <end position="352"/>
    </location>
</feature>
<evidence type="ECO:0000256" key="8">
    <source>
        <dbReference type="ARBA" id="ARBA00023012"/>
    </source>
</evidence>
<dbReference type="CDD" id="cd00075">
    <property type="entry name" value="HATPase"/>
    <property type="match status" value="1"/>
</dbReference>
<dbReference type="InterPro" id="IPR011006">
    <property type="entry name" value="CheY-like_superfamily"/>
</dbReference>
<dbReference type="PANTHER" id="PTHR43547">
    <property type="entry name" value="TWO-COMPONENT HISTIDINE KINASE"/>
    <property type="match status" value="1"/>
</dbReference>
<keyword evidence="14" id="KW-1185">Reference proteome</keyword>
<dbReference type="PRINTS" id="PR00344">
    <property type="entry name" value="BCTRLSENSOR"/>
</dbReference>
<dbReference type="InterPro" id="IPR036890">
    <property type="entry name" value="HATPase_C_sf"/>
</dbReference>
<dbReference type="FunFam" id="3.30.565.10:FF:000006">
    <property type="entry name" value="Sensor histidine kinase WalK"/>
    <property type="match status" value="1"/>
</dbReference>
<proteinExistence type="predicted"/>
<keyword evidence="3 9" id="KW-0597">Phosphoprotein</keyword>
<evidence type="ECO:0000256" key="7">
    <source>
        <dbReference type="ARBA" id="ARBA00022840"/>
    </source>
</evidence>
<evidence type="ECO:0000259" key="11">
    <source>
        <dbReference type="PROSITE" id="PS50109"/>
    </source>
</evidence>
<feature type="domain" description="Histidine kinase" evidence="11">
    <location>
        <begin position="781"/>
        <end position="996"/>
    </location>
</feature>
<dbReference type="HOGENOM" id="CLU_000445_82_0_7"/>
<dbReference type="RefSeq" id="WP_014397973.1">
    <property type="nucleotide sequence ID" value="NC_017030.1"/>
</dbReference>
<keyword evidence="6" id="KW-0418">Kinase</keyword>
<sequence length="1000" mass="108762">MSQDVPPQTPEALFTGHSQMHALVRTHDWAASPVGPVASWPTSLKMLVKTLLGSRYPMILTWGPQLTQFYNDAYSLVIGDKHPAALGTDIRGTLAEAWDSLEPLVREAMTTGVASWVPALQLLLNRSGYREESYFDVSHAPAYDDMGAIGGMLAVCAEVTPRVLSERRTRLLRDLSAQAADTRSVAKTCGDLVTALADHPLDVPCALLYLREEDGRSLSLCGAVGIERGGPLSPETVMLDAASRMAAPFLRALGGERVLRDGLEVLLSLKGGPFGDAVGTFLFQPLAGSGTAAPLGVLVTALSPNRAFDESHASFSELLSAQVAASLRNARAYEEERQRAEALAELDRAKTAFFHNISHEFRTPLTLMLGPLEDVLAQVPVTEAARKDLELVHRNAGRLLRLVNTLLDFSRLEAGRIDSSFEPTDLAAFTRDLTGHFRSAIERTGLSFSVECAELPEPVWVDRQMWEKVVFNLLSNALKFTFDGGIIVRQESRGHDVLLRVTDTGTGIPAEELPHLFERFHRVRNARSRTHEGTGIGLALVRELVVLHGGDVTVESEEDRGTTFTVRIPRGHAHLPSDRIQAARQQASTALGASPFLQEAERWSDAQPVLRALEPVPALTEEEEAPGVDALRARVLVVDDNADMREYVERVLSPSFDVVLATDGQAALAAARANPPDLVLTDVMMPRLGGFGLLRGLRERPSTRAVPVVMLSARAGEEAAVEGLEAGADDYLVKPFSARELVARVRSMLELSRSRREALRQEMLAQSLRESIQARDDFLAVASHELKTPLAAFRLHLERLERSLGEDALGRARSPLESAGRQVQRLHALMETLLDVSQLTTGRLALDLNDVDLTAVVGSAVARLREEVARMGVTVTLDAGTPLVGRYDRLRIDQVVTHLLTNAAKYGQGRPIAVRVAAEEGTARLTVRDEGIGISEADLARIFERFERAVPGRNYGGLGLGLWIARQVVEAHGGRITVDSKPGLGSTFVVELPLEGLKAA</sequence>
<feature type="modified residue" description="4-aspartylphosphate" evidence="9">
    <location>
        <position position="682"/>
    </location>
</feature>
<protein>
    <recommendedName>
        <fullName evidence="2">histidine kinase</fullName>
        <ecNumber evidence="2">2.7.13.3</ecNumber>
    </recommendedName>
</protein>
<dbReference type="InParanoid" id="H8MST3"/>
<dbReference type="FunFam" id="3.30.565.10:FF:000037">
    <property type="entry name" value="Hybrid sensor histidine kinase/response regulator"/>
    <property type="match status" value="1"/>
</dbReference>
<dbReference type="PROSITE" id="PS50109">
    <property type="entry name" value="HIS_KIN"/>
    <property type="match status" value="2"/>
</dbReference>
<dbReference type="CDD" id="cd16922">
    <property type="entry name" value="HATPase_EvgS-ArcB-TorS-like"/>
    <property type="match status" value="1"/>
</dbReference>
<evidence type="ECO:0000256" key="1">
    <source>
        <dbReference type="ARBA" id="ARBA00000085"/>
    </source>
</evidence>
<dbReference type="InterPro" id="IPR005467">
    <property type="entry name" value="His_kinase_dom"/>
</dbReference>
<dbReference type="Gene3D" id="3.30.450.20">
    <property type="entry name" value="PAS domain"/>
    <property type="match status" value="1"/>
</dbReference>
<feature type="domain" description="Histidine kinase" evidence="11">
    <location>
        <begin position="356"/>
        <end position="572"/>
    </location>
</feature>
<evidence type="ECO:0000256" key="6">
    <source>
        <dbReference type="ARBA" id="ARBA00022777"/>
    </source>
</evidence>
<dbReference type="SUPFAM" id="SSF55781">
    <property type="entry name" value="GAF domain-like"/>
    <property type="match status" value="1"/>
</dbReference>
<dbReference type="EMBL" id="CP003389">
    <property type="protein sequence ID" value="AFE08071.1"/>
    <property type="molecule type" value="Genomic_DNA"/>
</dbReference>
<keyword evidence="8" id="KW-0902">Two-component regulatory system</keyword>
<organism evidence="13 14">
    <name type="scientific">Corallococcus coralloides (strain ATCC 25202 / DSM 2259 / NBRC 100086 / M2)</name>
    <name type="common">Myxococcus coralloides</name>
    <dbReference type="NCBI Taxonomy" id="1144275"/>
    <lineage>
        <taxon>Bacteria</taxon>
        <taxon>Pseudomonadati</taxon>
        <taxon>Myxococcota</taxon>
        <taxon>Myxococcia</taxon>
        <taxon>Myxococcales</taxon>
        <taxon>Cystobacterineae</taxon>
        <taxon>Myxococcaceae</taxon>
        <taxon>Corallococcus</taxon>
    </lineage>
</organism>
<dbReference type="EC" id="2.7.13.3" evidence="2"/>
<keyword evidence="4" id="KW-0808">Transferase</keyword>
<evidence type="ECO:0000256" key="10">
    <source>
        <dbReference type="SAM" id="Coils"/>
    </source>
</evidence>
<dbReference type="InterPro" id="IPR029016">
    <property type="entry name" value="GAF-like_dom_sf"/>
</dbReference>
<reference evidence="13 14" key="1">
    <citation type="journal article" date="2012" name="J. Bacteriol.">
        <title>Complete Genome Sequence of the Fruiting Myxobacterium Corallococcus coralloides DSM 2259.</title>
        <authorList>
            <person name="Huntley S."/>
            <person name="Zhang Y."/>
            <person name="Treuner-Lange A."/>
            <person name="Kneip S."/>
            <person name="Sensen C.W."/>
            <person name="Sogaard-Andersen L."/>
        </authorList>
    </citation>
    <scope>NUCLEOTIDE SEQUENCE [LARGE SCALE GENOMIC DNA]</scope>
    <source>
        <strain evidence="14">ATCC 25202 / DSM 2259 / NBRC 100086 / M2</strain>
    </source>
</reference>
<evidence type="ECO:0000259" key="12">
    <source>
        <dbReference type="PROSITE" id="PS50110"/>
    </source>
</evidence>
<dbReference type="InterPro" id="IPR001789">
    <property type="entry name" value="Sig_transdc_resp-reg_receiver"/>
</dbReference>
<dbReference type="KEGG" id="ccx:COCOR_05180"/>
<keyword evidence="5" id="KW-0547">Nucleotide-binding</keyword>
<evidence type="ECO:0000256" key="3">
    <source>
        <dbReference type="ARBA" id="ARBA00022553"/>
    </source>
</evidence>
<dbReference type="PANTHER" id="PTHR43547:SF2">
    <property type="entry name" value="HYBRID SIGNAL TRANSDUCTION HISTIDINE KINASE C"/>
    <property type="match status" value="1"/>
</dbReference>
<dbReference type="InterPro" id="IPR003661">
    <property type="entry name" value="HisK_dim/P_dom"/>
</dbReference>
<dbReference type="Pfam" id="PF00072">
    <property type="entry name" value="Response_reg"/>
    <property type="match status" value="1"/>
</dbReference>
<evidence type="ECO:0000256" key="2">
    <source>
        <dbReference type="ARBA" id="ARBA00012438"/>
    </source>
</evidence>
<dbReference type="SMART" id="SM00387">
    <property type="entry name" value="HATPase_c"/>
    <property type="match status" value="2"/>
</dbReference>
<dbReference type="Proteomes" id="UP000007587">
    <property type="component" value="Chromosome"/>
</dbReference>
<keyword evidence="7" id="KW-0067">ATP-binding</keyword>
<dbReference type="Gene3D" id="3.30.565.10">
    <property type="entry name" value="Histidine kinase-like ATPase, C-terminal domain"/>
    <property type="match status" value="2"/>
</dbReference>
<dbReference type="eggNOG" id="COG2205">
    <property type="taxonomic scope" value="Bacteria"/>
</dbReference>
<keyword evidence="10" id="KW-0175">Coiled coil</keyword>
<evidence type="ECO:0000313" key="14">
    <source>
        <dbReference type="Proteomes" id="UP000007587"/>
    </source>
</evidence>
<dbReference type="InterPro" id="IPR036097">
    <property type="entry name" value="HisK_dim/P_sf"/>
</dbReference>
<dbReference type="GO" id="GO:0005524">
    <property type="term" value="F:ATP binding"/>
    <property type="evidence" value="ECO:0007669"/>
    <property type="project" value="UniProtKB-KW"/>
</dbReference>
<gene>
    <name evidence="13" type="primary">arcB3</name>
    <name evidence="13" type="ordered locus">COCOR_05180</name>
</gene>
<evidence type="ECO:0000256" key="4">
    <source>
        <dbReference type="ARBA" id="ARBA00022679"/>
    </source>
</evidence>
<name>H8MST3_CORCM</name>
<accession>H8MST3</accession>
<evidence type="ECO:0000256" key="9">
    <source>
        <dbReference type="PROSITE-ProRule" id="PRU00169"/>
    </source>
</evidence>
<dbReference type="PROSITE" id="PS50110">
    <property type="entry name" value="RESPONSE_REGULATORY"/>
    <property type="match status" value="1"/>
</dbReference>
<dbReference type="SMART" id="SM00388">
    <property type="entry name" value="HisKA"/>
    <property type="match status" value="2"/>
</dbReference>
<dbReference type="Gene3D" id="3.30.450.40">
    <property type="match status" value="1"/>
</dbReference>
<dbReference type="FunFam" id="1.10.287.130:FF:000045">
    <property type="entry name" value="Two-component system sensor histidine kinase/response regulator"/>
    <property type="match status" value="1"/>
</dbReference>
<feature type="domain" description="Response regulatory" evidence="12">
    <location>
        <begin position="634"/>
        <end position="749"/>
    </location>
</feature>
<reference evidence="14" key="2">
    <citation type="submission" date="2012-03" db="EMBL/GenBank/DDBJ databases">
        <title>Genome sequence of the fruiting myxobacterium Corallococcus coralloides DSM 2259.</title>
        <authorList>
            <person name="Huntley S."/>
            <person name="Zhang Y."/>
            <person name="Treuner-Lange A."/>
            <person name="Sensen C.W."/>
            <person name="Sogaard-Andersen L."/>
        </authorList>
    </citation>
    <scope>NUCLEOTIDE SEQUENCE [LARGE SCALE GENOMIC DNA]</scope>
    <source>
        <strain evidence="14">ATCC 25202 / DSM 2259 / NBRC 100086 / M2</strain>
    </source>
</reference>
<dbReference type="GO" id="GO:0000155">
    <property type="term" value="F:phosphorelay sensor kinase activity"/>
    <property type="evidence" value="ECO:0007669"/>
    <property type="project" value="InterPro"/>
</dbReference>
<dbReference type="STRING" id="1144275.COCOR_05180"/>
<dbReference type="eggNOG" id="COG0745">
    <property type="taxonomic scope" value="Bacteria"/>
</dbReference>
<dbReference type="InterPro" id="IPR004358">
    <property type="entry name" value="Sig_transdc_His_kin-like_C"/>
</dbReference>
<dbReference type="OrthoDB" id="5523050at2"/>